<evidence type="ECO:0000256" key="4">
    <source>
        <dbReference type="ARBA" id="ARBA00022692"/>
    </source>
</evidence>
<keyword evidence="5" id="KW-0732">Signal</keyword>
<comment type="similarity">
    <text evidence="3">Belongs to the OST3/OST6 family.</text>
</comment>
<evidence type="ECO:0000256" key="5">
    <source>
        <dbReference type="ARBA" id="ARBA00022729"/>
    </source>
</evidence>
<reference evidence="11" key="1">
    <citation type="submission" date="2022-05" db="EMBL/GenBank/DDBJ databases">
        <title>The Musa troglodytarum L. genome provides insights into the mechanism of non-climacteric behaviour and enrichment of carotenoids.</title>
        <authorList>
            <person name="Wang J."/>
        </authorList>
    </citation>
    <scope>NUCLEOTIDE SEQUENCE</scope>
    <source>
        <tissue evidence="11">Leaf</tissue>
    </source>
</reference>
<dbReference type="GO" id="GO:0018279">
    <property type="term" value="P:protein N-linked glycosylation via asparagine"/>
    <property type="evidence" value="ECO:0007669"/>
    <property type="project" value="TreeGrafter"/>
</dbReference>
<keyword evidence="6" id="KW-0256">Endoplasmic reticulum</keyword>
<dbReference type="GO" id="GO:0008250">
    <property type="term" value="C:oligosaccharyltransferase complex"/>
    <property type="evidence" value="ECO:0007669"/>
    <property type="project" value="TreeGrafter"/>
</dbReference>
<feature type="compositionally biased region" description="Basic and acidic residues" evidence="9">
    <location>
        <begin position="1"/>
        <end position="16"/>
    </location>
</feature>
<feature type="transmembrane region" description="Helical" evidence="10">
    <location>
        <begin position="315"/>
        <end position="336"/>
    </location>
</feature>
<dbReference type="OrthoDB" id="67566at2759"/>
<gene>
    <name evidence="11" type="ORF">MUK42_03953</name>
</gene>
<evidence type="ECO:0000313" key="12">
    <source>
        <dbReference type="Proteomes" id="UP001055439"/>
    </source>
</evidence>
<dbReference type="InterPro" id="IPR021149">
    <property type="entry name" value="OligosaccharylTrfase_OST3/OST6"/>
</dbReference>
<evidence type="ECO:0000256" key="7">
    <source>
        <dbReference type="ARBA" id="ARBA00022989"/>
    </source>
</evidence>
<feature type="region of interest" description="Disordered" evidence="9">
    <location>
        <begin position="413"/>
        <end position="456"/>
    </location>
</feature>
<evidence type="ECO:0000256" key="1">
    <source>
        <dbReference type="ARBA" id="ARBA00002791"/>
    </source>
</evidence>
<comment type="subcellular location">
    <subcellularLocation>
        <location evidence="2">Endoplasmic reticulum membrane</location>
        <topology evidence="2">Multi-pass membrane protein</topology>
    </subcellularLocation>
</comment>
<feature type="transmembrane region" description="Helical" evidence="10">
    <location>
        <begin position="232"/>
        <end position="251"/>
    </location>
</feature>
<comment type="function">
    <text evidence="1">Subunit of the oligosaccharyl transferase (OST) complex that catalyzes the initial transfer of a defined glycan (Glc(3)Man(9)GlcNAc(2) in eukaryotes) from the lipid carrier dolichol-pyrophosphate to an asparagine residue within an Asn-X-Ser/Thr consensus motif in nascent polypeptide chains, the first step in protein N-glycosylation. N-glycosylation occurs cotranslationally and the complex associates with the Sec61 complex at the channel-forming translocon complex that mediates protein translocation across the endoplasmic reticulum (ER). All subunits are required for a maximal enzyme activity.</text>
</comment>
<dbReference type="Pfam" id="PF04756">
    <property type="entry name" value="OST3_OST6"/>
    <property type="match status" value="1"/>
</dbReference>
<feature type="transmembrane region" description="Helical" evidence="10">
    <location>
        <begin position="342"/>
        <end position="359"/>
    </location>
</feature>
<proteinExistence type="inferred from homology"/>
<dbReference type="PANTHER" id="PTHR12692">
    <property type="entry name" value="DOLICHYL-DIPHOSPHOOLIGOSACCHARIDE--PROTEIN GLYCOSYLTRANSFERASE-RELATED"/>
    <property type="match status" value="1"/>
</dbReference>
<protein>
    <submittedName>
        <fullName evidence="11">OST3 / OST6 family</fullName>
    </submittedName>
</protein>
<evidence type="ECO:0000313" key="11">
    <source>
        <dbReference type="EMBL" id="URE10691.1"/>
    </source>
</evidence>
<dbReference type="EMBL" id="CP097508">
    <property type="protein sequence ID" value="URE10691.1"/>
    <property type="molecule type" value="Genomic_DNA"/>
</dbReference>
<organism evidence="11 12">
    <name type="scientific">Musa troglodytarum</name>
    <name type="common">fe'i banana</name>
    <dbReference type="NCBI Taxonomy" id="320322"/>
    <lineage>
        <taxon>Eukaryota</taxon>
        <taxon>Viridiplantae</taxon>
        <taxon>Streptophyta</taxon>
        <taxon>Embryophyta</taxon>
        <taxon>Tracheophyta</taxon>
        <taxon>Spermatophyta</taxon>
        <taxon>Magnoliopsida</taxon>
        <taxon>Liliopsida</taxon>
        <taxon>Zingiberales</taxon>
        <taxon>Musaceae</taxon>
        <taxon>Musa</taxon>
    </lineage>
</organism>
<dbReference type="Proteomes" id="UP001055439">
    <property type="component" value="Chromosome 6"/>
</dbReference>
<evidence type="ECO:0000256" key="2">
    <source>
        <dbReference type="ARBA" id="ARBA00004477"/>
    </source>
</evidence>
<keyword evidence="7 10" id="KW-1133">Transmembrane helix</keyword>
<dbReference type="AlphaFoldDB" id="A0A9E7G978"/>
<feature type="region of interest" description="Disordered" evidence="9">
    <location>
        <begin position="1"/>
        <end position="33"/>
    </location>
</feature>
<evidence type="ECO:0000256" key="9">
    <source>
        <dbReference type="SAM" id="MobiDB-lite"/>
    </source>
</evidence>
<feature type="transmembrane region" description="Helical" evidence="10">
    <location>
        <begin position="37"/>
        <end position="55"/>
    </location>
</feature>
<accession>A0A9E7G978</accession>
<keyword evidence="8 10" id="KW-0472">Membrane</keyword>
<keyword evidence="12" id="KW-1185">Reference proteome</keyword>
<feature type="transmembrane region" description="Helical" evidence="10">
    <location>
        <begin position="263"/>
        <end position="283"/>
    </location>
</feature>
<evidence type="ECO:0000256" key="3">
    <source>
        <dbReference type="ARBA" id="ARBA00009561"/>
    </source>
</evidence>
<evidence type="ECO:0000256" key="8">
    <source>
        <dbReference type="ARBA" id="ARBA00023136"/>
    </source>
</evidence>
<dbReference type="Gene3D" id="3.40.30.10">
    <property type="entry name" value="Glutaredoxin"/>
    <property type="match status" value="1"/>
</dbReference>
<evidence type="ECO:0000256" key="6">
    <source>
        <dbReference type="ARBA" id="ARBA00022824"/>
    </source>
</evidence>
<sequence length="471" mass="51501">MEEPVDRPVSKVEGGDGRPAIPSTRSPKSAGMAASQMPMATSLLILLLVMLGGAASSPSGEDLVAELETLRSQSPSGVIHLDDRFVSRFLTSAAVPRPYSLLIFFDAAQLRSKPELHLPHLHSEFALLSASFAAHHRKDDASSSSSSSHRLFFCDIEFGESQHSYALFGVSSLPHARLVPASARSLRDDSIPMDQSDFSRGAESMADFVEAKAKIPLGGPILRPPPISPRQALFLLAGLLISAPFLVRRVLAGDTLIHDRRLWMALALFVYFFGVSGTMHNIIRNMPMFLPDRNNPDRLIFFFQGSGMQLGAEGFAVGFLYMVVGLVLAFATHALAGWKSVSAQRGFMLVGMLVAYWAVSKVISLDNWKTGYSIHAFWPNSWRKLVDRNMAPRIEKTSLLALLQLETGHGMVSEAHSEQMNSSSPHRKTFPPQQGSGEDETTPPHDYKIRRHEPSSLSSSLAISVAVLAQD</sequence>
<name>A0A9E7G978_9LILI</name>
<evidence type="ECO:0000256" key="10">
    <source>
        <dbReference type="SAM" id="Phobius"/>
    </source>
</evidence>
<dbReference type="PANTHER" id="PTHR12692:SF0">
    <property type="entry name" value="GH11935P"/>
    <property type="match status" value="1"/>
</dbReference>
<keyword evidence="4 10" id="KW-0812">Transmembrane</keyword>